<gene>
    <name evidence="3" type="ORF">C4N19_03040</name>
</gene>
<evidence type="ECO:0000256" key="1">
    <source>
        <dbReference type="ARBA" id="ARBA00022679"/>
    </source>
</evidence>
<dbReference type="SUPFAM" id="SSF53756">
    <property type="entry name" value="UDP-Glycosyltransferase/glycogen phosphorylase"/>
    <property type="match status" value="1"/>
</dbReference>
<keyword evidence="4" id="KW-1185">Reference proteome</keyword>
<reference evidence="4" key="1">
    <citation type="journal article" date="2018" name="MSphere">
        <title>Fusobacterium Genomics Using MinION and Illumina Sequencing Enables Genome Completion and Correction.</title>
        <authorList>
            <person name="Todd S.M."/>
            <person name="Settlage R.E."/>
            <person name="Lahmers K.K."/>
            <person name="Slade D.J."/>
        </authorList>
    </citation>
    <scope>NUCLEOTIDE SEQUENCE [LARGE SCALE GENOMIC DNA]</scope>
    <source>
        <strain evidence="4">ATCC 9817</strain>
    </source>
</reference>
<dbReference type="Proteomes" id="UP000240258">
    <property type="component" value="Chromosome"/>
</dbReference>
<accession>A0ABM6TV39</accession>
<name>A0ABM6TV39_FUSMR</name>
<dbReference type="RefSeq" id="WP_005886087.1">
    <property type="nucleotide sequence ID" value="NZ_CP028102.1"/>
</dbReference>
<dbReference type="PANTHER" id="PTHR46401:SF2">
    <property type="entry name" value="GLYCOSYLTRANSFERASE WBBK-RELATED"/>
    <property type="match status" value="1"/>
</dbReference>
<evidence type="ECO:0000259" key="2">
    <source>
        <dbReference type="Pfam" id="PF00534"/>
    </source>
</evidence>
<protein>
    <submittedName>
        <fullName evidence="3">Glycosyltransferase family 1 protein</fullName>
    </submittedName>
</protein>
<dbReference type="PANTHER" id="PTHR46401">
    <property type="entry name" value="GLYCOSYLTRANSFERASE WBBK-RELATED"/>
    <property type="match status" value="1"/>
</dbReference>
<evidence type="ECO:0000313" key="3">
    <source>
        <dbReference type="EMBL" id="AVQ18143.1"/>
    </source>
</evidence>
<dbReference type="Gene3D" id="3.40.50.2000">
    <property type="entry name" value="Glycogen Phosphorylase B"/>
    <property type="match status" value="1"/>
</dbReference>
<dbReference type="GeneID" id="62762480"/>
<dbReference type="EMBL" id="CP028102">
    <property type="protein sequence ID" value="AVQ18143.1"/>
    <property type="molecule type" value="Genomic_DNA"/>
</dbReference>
<evidence type="ECO:0000313" key="4">
    <source>
        <dbReference type="Proteomes" id="UP000240258"/>
    </source>
</evidence>
<dbReference type="Pfam" id="PF00534">
    <property type="entry name" value="Glycos_transf_1"/>
    <property type="match status" value="1"/>
</dbReference>
<sequence>MYKIGICGHYGGGKNCLDGQTIKTKIITKELEKKYEIKKVDTFDGKKRLLSILIRLFILIKSCENIIILPAHNSLKIFVPFLIFFNIFFKRKLHYIVIGGWLSKYILKRKYLKKYLKKFHYIYVETSKMKSNLEKQGFRNIIILPNCKELKILPENELVYNLKKPYKLCTFSRVMKEKGIENAIEAVKSVNEQEKEIIYILDIYGQIDKNYEEIFKKIEKNLPKYIKYKGSINFSKSVEVLKNYNILLFPTLYYTEGVPGTIIDAFAAGVPIISAKWESFDDVINEKVGIGYEFNNIDELKKLLSEISKKIEMINSMKKDCLDEAEKYIPKVIIKKLEKNFY</sequence>
<organism evidence="3 4">
    <name type="scientific">Fusobacterium mortiferum ATCC 9817</name>
    <dbReference type="NCBI Taxonomy" id="469616"/>
    <lineage>
        <taxon>Bacteria</taxon>
        <taxon>Fusobacteriati</taxon>
        <taxon>Fusobacteriota</taxon>
        <taxon>Fusobacteriia</taxon>
        <taxon>Fusobacteriales</taxon>
        <taxon>Fusobacteriaceae</taxon>
        <taxon>Fusobacterium</taxon>
    </lineage>
</organism>
<keyword evidence="1" id="KW-0808">Transferase</keyword>
<proteinExistence type="predicted"/>
<dbReference type="InterPro" id="IPR001296">
    <property type="entry name" value="Glyco_trans_1"/>
</dbReference>
<feature type="domain" description="Glycosyl transferase family 1" evidence="2">
    <location>
        <begin position="163"/>
        <end position="318"/>
    </location>
</feature>